<evidence type="ECO:0000256" key="4">
    <source>
        <dbReference type="ARBA" id="ARBA00022801"/>
    </source>
</evidence>
<accession>A0A1M7YPG4</accession>
<dbReference type="CDD" id="cd16900">
    <property type="entry name" value="endolysin_R21-like"/>
    <property type="match status" value="1"/>
</dbReference>
<evidence type="ECO:0000256" key="5">
    <source>
        <dbReference type="ARBA" id="ARBA00023295"/>
    </source>
</evidence>
<dbReference type="GO" id="GO:0009253">
    <property type="term" value="P:peptidoglycan catabolic process"/>
    <property type="evidence" value="ECO:0007669"/>
    <property type="project" value="InterPro"/>
</dbReference>
<dbReference type="Gene3D" id="1.10.530.40">
    <property type="match status" value="1"/>
</dbReference>
<dbReference type="InterPro" id="IPR023346">
    <property type="entry name" value="Lysozyme-like_dom_sf"/>
</dbReference>
<keyword evidence="4 6" id="KW-0378">Hydrolase</keyword>
<evidence type="ECO:0000256" key="1">
    <source>
        <dbReference type="ARBA" id="ARBA00000632"/>
    </source>
</evidence>
<dbReference type="SUPFAM" id="SSF53955">
    <property type="entry name" value="Lysozyme-like"/>
    <property type="match status" value="1"/>
</dbReference>
<dbReference type="PANTHER" id="PTHR38107:SF3">
    <property type="entry name" value="LYSOZYME RRRD-RELATED"/>
    <property type="match status" value="1"/>
</dbReference>
<dbReference type="InterPro" id="IPR002196">
    <property type="entry name" value="Glyco_hydro_24"/>
</dbReference>
<dbReference type="InterPro" id="IPR023347">
    <property type="entry name" value="Lysozyme_dom_sf"/>
</dbReference>
<evidence type="ECO:0000256" key="2">
    <source>
        <dbReference type="ARBA" id="ARBA00022529"/>
    </source>
</evidence>
<dbReference type="GO" id="GO:0031640">
    <property type="term" value="P:killing of cells of another organism"/>
    <property type="evidence" value="ECO:0007669"/>
    <property type="project" value="UniProtKB-KW"/>
</dbReference>
<protein>
    <recommendedName>
        <fullName evidence="6">Lysozyme</fullName>
        <ecNumber evidence="6">3.2.1.17</ecNumber>
    </recommendedName>
</protein>
<dbReference type="Proteomes" id="UP000184600">
    <property type="component" value="Unassembled WGS sequence"/>
</dbReference>
<dbReference type="GO" id="GO:0016998">
    <property type="term" value="P:cell wall macromolecule catabolic process"/>
    <property type="evidence" value="ECO:0007669"/>
    <property type="project" value="InterPro"/>
</dbReference>
<organism evidence="7 8">
    <name type="scientific">Vibrio quintilis</name>
    <dbReference type="NCBI Taxonomy" id="1117707"/>
    <lineage>
        <taxon>Bacteria</taxon>
        <taxon>Pseudomonadati</taxon>
        <taxon>Pseudomonadota</taxon>
        <taxon>Gammaproteobacteria</taxon>
        <taxon>Vibrionales</taxon>
        <taxon>Vibrionaceae</taxon>
        <taxon>Vibrio</taxon>
    </lineage>
</organism>
<dbReference type="STRING" id="1117707.VQ7734_00110"/>
<dbReference type="InterPro" id="IPR034690">
    <property type="entry name" value="Endolysin_T4_type"/>
</dbReference>
<evidence type="ECO:0000256" key="6">
    <source>
        <dbReference type="RuleBase" id="RU003788"/>
    </source>
</evidence>
<keyword evidence="8" id="KW-1185">Reference proteome</keyword>
<evidence type="ECO:0000313" key="7">
    <source>
        <dbReference type="EMBL" id="SHO54396.1"/>
    </source>
</evidence>
<dbReference type="InterPro" id="IPR051018">
    <property type="entry name" value="Bacteriophage_GH24"/>
</dbReference>
<dbReference type="EC" id="3.2.1.17" evidence="6"/>
<dbReference type="OrthoDB" id="8141296at2"/>
<dbReference type="GO" id="GO:0003796">
    <property type="term" value="F:lysozyme activity"/>
    <property type="evidence" value="ECO:0007669"/>
    <property type="project" value="UniProtKB-EC"/>
</dbReference>
<comment type="similarity">
    <text evidence="6">Belongs to the glycosyl hydrolase 24 family.</text>
</comment>
<evidence type="ECO:0000313" key="8">
    <source>
        <dbReference type="Proteomes" id="UP000184600"/>
    </source>
</evidence>
<evidence type="ECO:0000256" key="3">
    <source>
        <dbReference type="ARBA" id="ARBA00022638"/>
    </source>
</evidence>
<comment type="catalytic activity">
    <reaction evidence="1 6">
        <text>Hydrolysis of (1-&gt;4)-beta-linkages between N-acetylmuramic acid and N-acetyl-D-glucosamine residues in a peptidoglycan and between N-acetyl-D-glucosamine residues in chitodextrins.</text>
        <dbReference type="EC" id="3.2.1.17"/>
    </reaction>
</comment>
<dbReference type="GO" id="GO:0042742">
    <property type="term" value="P:defense response to bacterium"/>
    <property type="evidence" value="ECO:0007669"/>
    <property type="project" value="UniProtKB-KW"/>
</dbReference>
<dbReference type="HAMAP" id="MF_04110">
    <property type="entry name" value="ENDOLYSIN_T4"/>
    <property type="match status" value="1"/>
</dbReference>
<sequence>MRFNKLTGSVLFGAIALTGTLEGLQNEPYQDTGGVWTVCFGETDGVEPGQKYTDEQCAMMLASSLGYHNKPLEELNYQLPANVHIAALDFSYNLGTNAIRHSTLYRKLRQQDIDSACLEFNRWVYVGHKDCRKRENHCIGIPKRRRIETQLCMGQISVKDALLELGQIPSDSEIIHDMAQ</sequence>
<dbReference type="RefSeq" id="WP_073579312.1">
    <property type="nucleotide sequence ID" value="NZ_AP024898.1"/>
</dbReference>
<reference evidence="8" key="1">
    <citation type="submission" date="2016-12" db="EMBL/GenBank/DDBJ databases">
        <authorList>
            <person name="Rodrigo-Torres L."/>
            <person name="Arahal R.D."/>
            <person name="Lucena T."/>
        </authorList>
    </citation>
    <scope>NUCLEOTIDE SEQUENCE [LARGE SCALE GENOMIC DNA]</scope>
</reference>
<keyword evidence="2 6" id="KW-0929">Antimicrobial</keyword>
<dbReference type="AlphaFoldDB" id="A0A1M7YPG4"/>
<proteinExistence type="inferred from homology"/>
<keyword evidence="5 6" id="KW-0326">Glycosidase</keyword>
<dbReference type="EMBL" id="FRFG01000003">
    <property type="protein sequence ID" value="SHO54396.1"/>
    <property type="molecule type" value="Genomic_DNA"/>
</dbReference>
<gene>
    <name evidence="7" type="primary">rrrD_1</name>
    <name evidence="7" type="ORF">VQ7734_00110</name>
</gene>
<name>A0A1M7YPG4_9VIBR</name>
<dbReference type="PANTHER" id="PTHR38107">
    <property type="match status" value="1"/>
</dbReference>
<dbReference type="Pfam" id="PF00959">
    <property type="entry name" value="Phage_lysozyme"/>
    <property type="match status" value="1"/>
</dbReference>
<keyword evidence="3 6" id="KW-0081">Bacteriolytic enzyme</keyword>